<dbReference type="InterPro" id="IPR013783">
    <property type="entry name" value="Ig-like_fold"/>
</dbReference>
<feature type="domain" description="Ig-like" evidence="12">
    <location>
        <begin position="187"/>
        <end position="282"/>
    </location>
</feature>
<evidence type="ECO:0000256" key="2">
    <source>
        <dbReference type="ARBA" id="ARBA00022692"/>
    </source>
</evidence>
<evidence type="ECO:0000313" key="14">
    <source>
        <dbReference type="Proteomes" id="UP000075880"/>
    </source>
</evidence>
<dbReference type="InterPro" id="IPR051275">
    <property type="entry name" value="Cell_adhesion_signaling"/>
</dbReference>
<dbReference type="InterPro" id="IPR007110">
    <property type="entry name" value="Ig-like_dom"/>
</dbReference>
<evidence type="ECO:0000256" key="5">
    <source>
        <dbReference type="ARBA" id="ARBA00022989"/>
    </source>
</evidence>
<dbReference type="GO" id="GO:0050839">
    <property type="term" value="F:cell adhesion molecule binding"/>
    <property type="evidence" value="ECO:0007669"/>
    <property type="project" value="TreeGrafter"/>
</dbReference>
<dbReference type="InterPro" id="IPR003599">
    <property type="entry name" value="Ig_sub"/>
</dbReference>
<keyword evidence="14" id="KW-1185">Reference proteome</keyword>
<keyword evidence="4" id="KW-0677">Repeat</keyword>
<feature type="region of interest" description="Disordered" evidence="10">
    <location>
        <begin position="688"/>
        <end position="717"/>
    </location>
</feature>
<sequence length="982" mass="106335">MYSNMPQPHPITRNKSELIGRVAAKDRMPRSRRRRWQHLSRRRKLVAARSYPIFFLFLLLRAGSVDGAKLSSQGDRQIEQRFAMEPQDQTAIVGSRVTLPCRVVNKSGQLQWTKDDFGLGTHRNLSGFERYTMIGSDEEGDFSLDISPVMLDDDAKYQCQVGPGKGGIPGIRSRFAKLTVLVPPESPKIVQGDFMVTTEDREIELECVSVGGKPAAEITWIDGLGNVLAQGIEYMKEPLHDARRYTAKSILKLTPKREHHNTTFTCQAQNTADRTYRSVRLKLEVKYAPKVRIAVIGGALTGGRILEGTEVRLSCHADANPQDLTYRWFIGDALSEGNTAQELLIGNVSRHYHDQIVRCEVRNAVGRSEESETLNISYGPSFRVRPKSIEADLDTTVTLTCDVDGNPVPSVLWIHELTDQVISSGPNLTLTATHATAGCYYCKASVPGFPDVESDATVHLRGPPAITSPRQQFGTVHDRAQLECVASSIPRPRNVLWSFNGRDLNASDQADDAGYRALETVTPNGVRATLIVSHCRHEHFGRYNCTVVNDYGIDFLEIEFISKEQNLFPVIVLGSLGGITFLIIVIIIGICLCSRRNKKKHLPPADVIPKYEVPGKDCGEGSVGVHNSSRKIERNDDLLDGEQHPEGTTNIALSVRACGVSGVPPTASVINSPLTALKEDTTTDYGRYSGDFTDSISHLQQKHQQKPSPASSGGVTSNNGYVPYVNYARDYSPPAQHLMQFKGSTSSNSIETSTFNPGKQTAARIANGQLPSATMTLTRKRNAGSELARSAENALPNIQSSVSSIPNGLMNHTILGCHIGMDTRFGVNYGTLSGQGINSPIGPLPLQLPLPPPATANPTATPAPPPYNSARAHACLLGLGLQTATGASTCTSNSGMPTTTGTTSSSPSSTQSGSLSLASSQLSQSASIAPGAATTGSQQQHPQQQQQQQQLQQQQQPPNSPTGQFILPSSGTMKPGLLATHV</sequence>
<dbReference type="Pfam" id="PF08205">
    <property type="entry name" value="C2-set_2"/>
    <property type="match status" value="1"/>
</dbReference>
<proteinExistence type="predicted"/>
<dbReference type="InterPro" id="IPR013098">
    <property type="entry name" value="Ig_I-set"/>
</dbReference>
<dbReference type="InterPro" id="IPR003598">
    <property type="entry name" value="Ig_sub2"/>
</dbReference>
<feature type="region of interest" description="Disordered" evidence="10">
    <location>
        <begin position="619"/>
        <end position="642"/>
    </location>
</feature>
<feature type="transmembrane region" description="Helical" evidence="11">
    <location>
        <begin position="567"/>
        <end position="593"/>
    </location>
</feature>
<accession>A0AAG5D1X2</accession>
<dbReference type="Proteomes" id="UP000075880">
    <property type="component" value="Unassembled WGS sequence"/>
</dbReference>
<evidence type="ECO:0000256" key="10">
    <source>
        <dbReference type="SAM" id="MobiDB-lite"/>
    </source>
</evidence>
<dbReference type="EnsemblMetazoa" id="ENSAATROPT005271">
    <property type="protein sequence ID" value="ENSAATROPP004905"/>
    <property type="gene ID" value="ENSAATROPG004233"/>
</dbReference>
<dbReference type="GO" id="GO:0098609">
    <property type="term" value="P:cell-cell adhesion"/>
    <property type="evidence" value="ECO:0007669"/>
    <property type="project" value="TreeGrafter"/>
</dbReference>
<evidence type="ECO:0000256" key="3">
    <source>
        <dbReference type="ARBA" id="ARBA00022729"/>
    </source>
</evidence>
<feature type="compositionally biased region" description="Polar residues" evidence="10">
    <location>
        <begin position="961"/>
        <end position="972"/>
    </location>
</feature>
<feature type="domain" description="Ig-like" evidence="12">
    <location>
        <begin position="289"/>
        <end position="377"/>
    </location>
</feature>
<evidence type="ECO:0000256" key="4">
    <source>
        <dbReference type="ARBA" id="ARBA00022737"/>
    </source>
</evidence>
<evidence type="ECO:0000256" key="11">
    <source>
        <dbReference type="SAM" id="Phobius"/>
    </source>
</evidence>
<reference evidence="13" key="1">
    <citation type="submission" date="2024-04" db="UniProtKB">
        <authorList>
            <consortium name="EnsemblMetazoa"/>
        </authorList>
    </citation>
    <scope>IDENTIFICATION</scope>
    <source>
        <strain evidence="13">EBRO</strain>
    </source>
</reference>
<keyword evidence="5 11" id="KW-1133">Transmembrane helix</keyword>
<dbReference type="Pfam" id="PF07679">
    <property type="entry name" value="I-set"/>
    <property type="match status" value="1"/>
</dbReference>
<evidence type="ECO:0000256" key="1">
    <source>
        <dbReference type="ARBA" id="ARBA00004479"/>
    </source>
</evidence>
<dbReference type="FunFam" id="2.60.40.10:FF:000077">
    <property type="entry name" value="Kirre like nephrin family adhesion molecule 3"/>
    <property type="match status" value="1"/>
</dbReference>
<evidence type="ECO:0000256" key="6">
    <source>
        <dbReference type="ARBA" id="ARBA00023136"/>
    </source>
</evidence>
<name>A0AAG5D1X2_ANOAO</name>
<feature type="domain" description="Ig-like" evidence="12">
    <location>
        <begin position="380"/>
        <end position="459"/>
    </location>
</feature>
<dbReference type="InterPro" id="IPR013162">
    <property type="entry name" value="CD80_C2-set"/>
</dbReference>
<dbReference type="SUPFAM" id="SSF48726">
    <property type="entry name" value="Immunoglobulin"/>
    <property type="match status" value="5"/>
</dbReference>
<feature type="domain" description="Ig-like" evidence="12">
    <location>
        <begin position="80"/>
        <end position="161"/>
    </location>
</feature>
<feature type="region of interest" description="Disordered" evidence="10">
    <location>
        <begin position="843"/>
        <end position="867"/>
    </location>
</feature>
<evidence type="ECO:0000259" key="12">
    <source>
        <dbReference type="PROSITE" id="PS50835"/>
    </source>
</evidence>
<evidence type="ECO:0000256" key="9">
    <source>
        <dbReference type="ARBA" id="ARBA00023319"/>
    </source>
</evidence>
<feature type="domain" description="Ig-like" evidence="12">
    <location>
        <begin position="463"/>
        <end position="549"/>
    </location>
</feature>
<evidence type="ECO:0000313" key="13">
    <source>
        <dbReference type="EnsemblMetazoa" id="ENSAATROPP004905"/>
    </source>
</evidence>
<keyword evidence="3" id="KW-0732">Signal</keyword>
<dbReference type="Pfam" id="PF13927">
    <property type="entry name" value="Ig_3"/>
    <property type="match status" value="2"/>
</dbReference>
<dbReference type="GO" id="GO:0005911">
    <property type="term" value="C:cell-cell junction"/>
    <property type="evidence" value="ECO:0007669"/>
    <property type="project" value="TreeGrafter"/>
</dbReference>
<dbReference type="SMART" id="SM00409">
    <property type="entry name" value="IG"/>
    <property type="match status" value="5"/>
</dbReference>
<dbReference type="PANTHER" id="PTHR11640:SF31">
    <property type="entry name" value="IRREGULAR CHIASM C-ROUGHEST PROTEIN-RELATED"/>
    <property type="match status" value="1"/>
</dbReference>
<dbReference type="PROSITE" id="PS50835">
    <property type="entry name" value="IG_LIKE"/>
    <property type="match status" value="5"/>
</dbReference>
<keyword evidence="6 11" id="KW-0472">Membrane</keyword>
<keyword evidence="8" id="KW-0325">Glycoprotein</keyword>
<organism evidence="13 14">
    <name type="scientific">Anopheles atroparvus</name>
    <name type="common">European mosquito</name>
    <dbReference type="NCBI Taxonomy" id="41427"/>
    <lineage>
        <taxon>Eukaryota</taxon>
        <taxon>Metazoa</taxon>
        <taxon>Ecdysozoa</taxon>
        <taxon>Arthropoda</taxon>
        <taxon>Hexapoda</taxon>
        <taxon>Insecta</taxon>
        <taxon>Pterygota</taxon>
        <taxon>Neoptera</taxon>
        <taxon>Endopterygota</taxon>
        <taxon>Diptera</taxon>
        <taxon>Nematocera</taxon>
        <taxon>Culicoidea</taxon>
        <taxon>Culicidae</taxon>
        <taxon>Anophelinae</taxon>
        <taxon>Anopheles</taxon>
    </lineage>
</organism>
<protein>
    <recommendedName>
        <fullName evidence="12">Ig-like domain-containing protein</fullName>
    </recommendedName>
</protein>
<dbReference type="Gene3D" id="2.60.40.10">
    <property type="entry name" value="Immunoglobulins"/>
    <property type="match status" value="5"/>
</dbReference>
<keyword evidence="9" id="KW-0393">Immunoglobulin domain</keyword>
<comment type="subcellular location">
    <subcellularLocation>
        <location evidence="1">Membrane</location>
        <topology evidence="1">Single-pass type I membrane protein</topology>
    </subcellularLocation>
</comment>
<feature type="compositionally biased region" description="Basic and acidic residues" evidence="10">
    <location>
        <begin position="630"/>
        <end position="642"/>
    </location>
</feature>
<evidence type="ECO:0000256" key="7">
    <source>
        <dbReference type="ARBA" id="ARBA00023157"/>
    </source>
</evidence>
<dbReference type="InterPro" id="IPR036179">
    <property type="entry name" value="Ig-like_dom_sf"/>
</dbReference>
<feature type="compositionally biased region" description="Polar residues" evidence="10">
    <location>
        <begin position="706"/>
        <end position="717"/>
    </location>
</feature>
<evidence type="ECO:0000256" key="8">
    <source>
        <dbReference type="ARBA" id="ARBA00023180"/>
    </source>
</evidence>
<feature type="region of interest" description="Disordered" evidence="10">
    <location>
        <begin position="890"/>
        <end position="982"/>
    </location>
</feature>
<dbReference type="PANTHER" id="PTHR11640">
    <property type="entry name" value="NEPHRIN"/>
    <property type="match status" value="1"/>
</dbReference>
<feature type="compositionally biased region" description="Low complexity" evidence="10">
    <location>
        <begin position="938"/>
        <end position="957"/>
    </location>
</feature>
<keyword evidence="7" id="KW-1015">Disulfide bond</keyword>
<dbReference type="SMART" id="SM00408">
    <property type="entry name" value="IGc2"/>
    <property type="match status" value="5"/>
</dbReference>
<dbReference type="GO" id="GO:0005886">
    <property type="term" value="C:plasma membrane"/>
    <property type="evidence" value="ECO:0007669"/>
    <property type="project" value="TreeGrafter"/>
</dbReference>
<feature type="compositionally biased region" description="Low complexity" evidence="10">
    <location>
        <begin position="890"/>
        <end position="930"/>
    </location>
</feature>
<keyword evidence="2 11" id="KW-0812">Transmembrane</keyword>
<dbReference type="AlphaFoldDB" id="A0AAG5D1X2"/>